<evidence type="ECO:0000313" key="2">
    <source>
        <dbReference type="EMBL" id="ODS22818.1"/>
    </source>
</evidence>
<accession>A0A1D2QMK6</accession>
<name>A0A1D2QMK6_9GAMM</name>
<organism evidence="2 3">
    <name type="scientific">Candidatus Endobugula sertula</name>
    <name type="common">Bugula neritina bacterial symbiont</name>
    <dbReference type="NCBI Taxonomy" id="62101"/>
    <lineage>
        <taxon>Bacteria</taxon>
        <taxon>Pseudomonadati</taxon>
        <taxon>Pseudomonadota</taxon>
        <taxon>Gammaproteobacteria</taxon>
        <taxon>Cellvibrionales</taxon>
        <taxon>Cellvibrionaceae</taxon>
        <taxon>Candidatus Endobugula</taxon>
    </lineage>
</organism>
<reference evidence="2 3" key="1">
    <citation type="journal article" date="2016" name="Appl. Environ. Microbiol.">
        <title>Lack of Overt Genome Reduction in the Bryostatin-Producing Bryozoan Symbiont "Candidatus Endobugula sertula".</title>
        <authorList>
            <person name="Miller I.J."/>
            <person name="Vanee N."/>
            <person name="Fong S.S."/>
            <person name="Lim-Fong G.E."/>
            <person name="Kwan J.C."/>
        </authorList>
    </citation>
    <scope>NUCLEOTIDE SEQUENCE [LARGE SCALE GENOMIC DNA]</scope>
    <source>
        <strain evidence="2">AB1-4</strain>
    </source>
</reference>
<evidence type="ECO:0000313" key="3">
    <source>
        <dbReference type="Proteomes" id="UP000242502"/>
    </source>
</evidence>
<sequence>MINDIEKTPQMKALELAQARETLAQYYKDTLTQLEKSRDPLALTKDIINAPENNAILKAEQRSLFRHIEQEGSQSHSDIQGEEKTFRQYDLANKDDLDKAIRLLAAKELNDYHREEIETLNERQKANLDHEQDLNALLALHVIEEKAFQQSHNPLEETRAIIENSHRFNSFEDYAASRLQESKTMTAMHEQAKESKSMIELDDEAFLRGHLQQVSEQKAFDNIEAPPSLYESYFADNEKWPKEMFVEGSFVQYSEFDNTEHHSIDWQKHDFSQHHITLEIQQSNALTHDDRFGIEP</sequence>
<dbReference type="AlphaFoldDB" id="A0A1D2QMK6"/>
<gene>
    <name evidence="2" type="ORF">AB835_12140</name>
</gene>
<protein>
    <submittedName>
        <fullName evidence="2">Uncharacterized protein</fullName>
    </submittedName>
</protein>
<feature type="coiled-coil region" evidence="1">
    <location>
        <begin position="103"/>
        <end position="134"/>
    </location>
</feature>
<dbReference type="Proteomes" id="UP000242502">
    <property type="component" value="Unassembled WGS sequence"/>
</dbReference>
<comment type="caution">
    <text evidence="2">The sequence shown here is derived from an EMBL/GenBank/DDBJ whole genome shotgun (WGS) entry which is preliminary data.</text>
</comment>
<dbReference type="EMBL" id="MDLC01000051">
    <property type="protein sequence ID" value="ODS22818.1"/>
    <property type="molecule type" value="Genomic_DNA"/>
</dbReference>
<proteinExistence type="predicted"/>
<keyword evidence="1" id="KW-0175">Coiled coil</keyword>
<evidence type="ECO:0000256" key="1">
    <source>
        <dbReference type="SAM" id="Coils"/>
    </source>
</evidence>